<evidence type="ECO:0000313" key="1">
    <source>
        <dbReference type="EMBL" id="KIJ91447.1"/>
    </source>
</evidence>
<name>A0A0C9X4L0_9AGAR</name>
<reference evidence="1 2" key="1">
    <citation type="submission" date="2014-04" db="EMBL/GenBank/DDBJ databases">
        <authorList>
            <consortium name="DOE Joint Genome Institute"/>
            <person name="Kuo A."/>
            <person name="Kohler A."/>
            <person name="Nagy L.G."/>
            <person name="Floudas D."/>
            <person name="Copeland A."/>
            <person name="Barry K.W."/>
            <person name="Cichocki N."/>
            <person name="Veneault-Fourrey C."/>
            <person name="LaButti K."/>
            <person name="Lindquist E.A."/>
            <person name="Lipzen A."/>
            <person name="Lundell T."/>
            <person name="Morin E."/>
            <person name="Murat C."/>
            <person name="Sun H."/>
            <person name="Tunlid A."/>
            <person name="Henrissat B."/>
            <person name="Grigoriev I.V."/>
            <person name="Hibbett D.S."/>
            <person name="Martin F."/>
            <person name="Nordberg H.P."/>
            <person name="Cantor M.N."/>
            <person name="Hua S.X."/>
        </authorList>
    </citation>
    <scope>NUCLEOTIDE SEQUENCE [LARGE SCALE GENOMIC DNA]</scope>
    <source>
        <strain evidence="1 2">LaAM-08-1</strain>
    </source>
</reference>
<protein>
    <submittedName>
        <fullName evidence="1">Uncharacterized protein</fullName>
    </submittedName>
</protein>
<gene>
    <name evidence="1" type="ORF">K443DRAFT_485899</name>
</gene>
<keyword evidence="2" id="KW-1185">Reference proteome</keyword>
<accession>A0A0C9X4L0</accession>
<dbReference type="EMBL" id="KN839006">
    <property type="protein sequence ID" value="KIJ91447.1"/>
    <property type="molecule type" value="Genomic_DNA"/>
</dbReference>
<dbReference type="AlphaFoldDB" id="A0A0C9X4L0"/>
<evidence type="ECO:0000313" key="2">
    <source>
        <dbReference type="Proteomes" id="UP000054477"/>
    </source>
</evidence>
<dbReference type="Proteomes" id="UP000054477">
    <property type="component" value="Unassembled WGS sequence"/>
</dbReference>
<dbReference type="HOGENOM" id="CLU_3014529_0_0_1"/>
<organism evidence="1 2">
    <name type="scientific">Laccaria amethystina LaAM-08-1</name>
    <dbReference type="NCBI Taxonomy" id="1095629"/>
    <lineage>
        <taxon>Eukaryota</taxon>
        <taxon>Fungi</taxon>
        <taxon>Dikarya</taxon>
        <taxon>Basidiomycota</taxon>
        <taxon>Agaricomycotina</taxon>
        <taxon>Agaricomycetes</taxon>
        <taxon>Agaricomycetidae</taxon>
        <taxon>Agaricales</taxon>
        <taxon>Agaricineae</taxon>
        <taxon>Hydnangiaceae</taxon>
        <taxon>Laccaria</taxon>
    </lineage>
</organism>
<proteinExistence type="predicted"/>
<sequence length="56" mass="6606">MLRIQIGVFDLPRRVLSLFRGRLRSVSYMRSCRSIWWAQLIAPAIRGRSRIWVGFG</sequence>
<reference evidence="2" key="2">
    <citation type="submission" date="2015-01" db="EMBL/GenBank/DDBJ databases">
        <title>Evolutionary Origins and Diversification of the Mycorrhizal Mutualists.</title>
        <authorList>
            <consortium name="DOE Joint Genome Institute"/>
            <consortium name="Mycorrhizal Genomics Consortium"/>
            <person name="Kohler A."/>
            <person name="Kuo A."/>
            <person name="Nagy L.G."/>
            <person name="Floudas D."/>
            <person name="Copeland A."/>
            <person name="Barry K.W."/>
            <person name="Cichocki N."/>
            <person name="Veneault-Fourrey C."/>
            <person name="LaButti K."/>
            <person name="Lindquist E.A."/>
            <person name="Lipzen A."/>
            <person name="Lundell T."/>
            <person name="Morin E."/>
            <person name="Murat C."/>
            <person name="Riley R."/>
            <person name="Ohm R."/>
            <person name="Sun H."/>
            <person name="Tunlid A."/>
            <person name="Henrissat B."/>
            <person name="Grigoriev I.V."/>
            <person name="Hibbett D.S."/>
            <person name="Martin F."/>
        </authorList>
    </citation>
    <scope>NUCLEOTIDE SEQUENCE [LARGE SCALE GENOMIC DNA]</scope>
    <source>
        <strain evidence="2">LaAM-08-1</strain>
    </source>
</reference>